<dbReference type="AlphaFoldDB" id="A0A366XU04"/>
<reference evidence="2 3" key="1">
    <citation type="submission" date="2018-07" db="EMBL/GenBank/DDBJ databases">
        <title>Lottiidibacillus patelloidae gen. nov., sp. nov., isolated from the intestinal tract of a marine limpet and the reclassification of B. taeanensis BH030017T, B. algicola KMM 3737T and B. hwajinpoensis SW-72T as genus Lottiidibacillus.</title>
        <authorList>
            <person name="Liu R."/>
            <person name="Huang Z."/>
        </authorList>
    </citation>
    <scope>NUCLEOTIDE SEQUENCE [LARGE SCALE GENOMIC DNA]</scope>
    <source>
        <strain evidence="2 3">BH030017</strain>
    </source>
</reference>
<sequence length="246" mass="28264">MFELYEDERIDFIGKEELQIIQSHRVFSFSLDAILLANFVHVPIQKGNLLDLCTGNGVIPLLLSQRSKANITGIEIQERLYEMARRSTAMNHMEERIEFMRADINDAPKLLKGKKFDVVTCNPPYFNTAAKDLINVNEHLAIARHEIYCSLEDVVRVSAHLVKHGGKAAFVHRPNRLLEIVNFMRAYHIEPKRLQFIHPVEGKAANMLLIEGTKKGKPDLKILPPIMIHTKEGHYTEEMKRILYGK</sequence>
<keyword evidence="2" id="KW-0808">Transferase</keyword>
<dbReference type="PANTHER" id="PTHR47739">
    <property type="entry name" value="TRNA1(VAL) (ADENINE(37)-N6)-METHYLTRANSFERASE"/>
    <property type="match status" value="1"/>
</dbReference>
<dbReference type="Gene3D" id="3.40.50.150">
    <property type="entry name" value="Vaccinia Virus protein VP39"/>
    <property type="match status" value="1"/>
</dbReference>
<dbReference type="PANTHER" id="PTHR47739:SF1">
    <property type="entry name" value="TRNA1(VAL) (ADENINE(37)-N6)-METHYLTRANSFERASE"/>
    <property type="match status" value="1"/>
</dbReference>
<accession>A0A366XU04</accession>
<dbReference type="InterPro" id="IPR029063">
    <property type="entry name" value="SAM-dependent_MTases_sf"/>
</dbReference>
<dbReference type="GO" id="GO:0032259">
    <property type="term" value="P:methylation"/>
    <property type="evidence" value="ECO:0007669"/>
    <property type="project" value="UniProtKB-KW"/>
</dbReference>
<dbReference type="InterPro" id="IPR007848">
    <property type="entry name" value="Small_mtfrase_dom"/>
</dbReference>
<dbReference type="EMBL" id="QOCW01000032">
    <property type="protein sequence ID" value="RBW67624.1"/>
    <property type="molecule type" value="Genomic_DNA"/>
</dbReference>
<dbReference type="Pfam" id="PF05175">
    <property type="entry name" value="MTS"/>
    <property type="match status" value="1"/>
</dbReference>
<organism evidence="2 3">
    <name type="scientific">Bacillus taeanensis</name>
    <dbReference type="NCBI Taxonomy" id="273032"/>
    <lineage>
        <taxon>Bacteria</taxon>
        <taxon>Bacillati</taxon>
        <taxon>Bacillota</taxon>
        <taxon>Bacilli</taxon>
        <taxon>Bacillales</taxon>
        <taxon>Bacillaceae</taxon>
        <taxon>Bacillus</taxon>
    </lineage>
</organism>
<name>A0A366XU04_9BACI</name>
<keyword evidence="2" id="KW-0489">Methyltransferase</keyword>
<protein>
    <submittedName>
        <fullName evidence="2">SAM-dependent methyltransferase</fullName>
    </submittedName>
</protein>
<dbReference type="SUPFAM" id="SSF53335">
    <property type="entry name" value="S-adenosyl-L-methionine-dependent methyltransferases"/>
    <property type="match status" value="1"/>
</dbReference>
<gene>
    <name evidence="2" type="ORF">DS031_20885</name>
</gene>
<evidence type="ECO:0000313" key="2">
    <source>
        <dbReference type="EMBL" id="RBW67624.1"/>
    </source>
</evidence>
<evidence type="ECO:0000313" key="3">
    <source>
        <dbReference type="Proteomes" id="UP000253314"/>
    </source>
</evidence>
<dbReference type="GO" id="GO:0008168">
    <property type="term" value="F:methyltransferase activity"/>
    <property type="evidence" value="ECO:0007669"/>
    <property type="project" value="UniProtKB-KW"/>
</dbReference>
<dbReference type="OrthoDB" id="9777257at2"/>
<dbReference type="RefSeq" id="WP_113808134.1">
    <property type="nucleotide sequence ID" value="NZ_QOCW01000032.1"/>
</dbReference>
<dbReference type="Proteomes" id="UP000253314">
    <property type="component" value="Unassembled WGS sequence"/>
</dbReference>
<evidence type="ECO:0000259" key="1">
    <source>
        <dbReference type="Pfam" id="PF05175"/>
    </source>
</evidence>
<keyword evidence="3" id="KW-1185">Reference proteome</keyword>
<dbReference type="InterPro" id="IPR050210">
    <property type="entry name" value="tRNA_Adenine-N(6)_MTase"/>
</dbReference>
<proteinExistence type="predicted"/>
<dbReference type="CDD" id="cd02440">
    <property type="entry name" value="AdoMet_MTases"/>
    <property type="match status" value="1"/>
</dbReference>
<comment type="caution">
    <text evidence="2">The sequence shown here is derived from an EMBL/GenBank/DDBJ whole genome shotgun (WGS) entry which is preliminary data.</text>
</comment>
<feature type="domain" description="Methyltransferase small" evidence="1">
    <location>
        <begin position="33"/>
        <end position="140"/>
    </location>
</feature>